<dbReference type="Proteomes" id="UP001223336">
    <property type="component" value="Unassembled WGS sequence"/>
</dbReference>
<accession>A0AA51MQV0</accession>
<dbReference type="AlphaFoldDB" id="A0AA51MQV0"/>
<sequence>MNDKKPPILVDLPEDDIPDTELEAIAEGMLKGVLERKAQAQRKLDNDLATAMAKAKAYFSQPTVR</sequence>
<keyword evidence="3" id="KW-1185">Reference proteome</keyword>
<dbReference type="Proteomes" id="UP001229862">
    <property type="component" value="Chromosome"/>
</dbReference>
<dbReference type="EMBL" id="JAVFKN010000004">
    <property type="protein sequence ID" value="MDQ5767945.1"/>
    <property type="molecule type" value="Genomic_DNA"/>
</dbReference>
<evidence type="ECO:0000313" key="2">
    <source>
        <dbReference type="EMBL" id="WML86596.1"/>
    </source>
</evidence>
<proteinExistence type="predicted"/>
<protein>
    <submittedName>
        <fullName evidence="2">Uncharacterized protein</fullName>
    </submittedName>
</protein>
<evidence type="ECO:0000313" key="3">
    <source>
        <dbReference type="Proteomes" id="UP001223336"/>
    </source>
</evidence>
<organism evidence="2">
    <name type="scientific">Thiothrix subterranea</name>
    <dbReference type="NCBI Taxonomy" id="2735563"/>
    <lineage>
        <taxon>Bacteria</taxon>
        <taxon>Pseudomonadati</taxon>
        <taxon>Pseudomonadota</taxon>
        <taxon>Gammaproteobacteria</taxon>
        <taxon>Thiotrichales</taxon>
        <taxon>Thiotrichaceae</taxon>
        <taxon>Thiothrix</taxon>
    </lineage>
</organism>
<evidence type="ECO:0000313" key="1">
    <source>
        <dbReference type="EMBL" id="MDQ5767945.1"/>
    </source>
</evidence>
<name>A0AA51MQV0_9GAMM</name>
<dbReference type="EMBL" id="CP133217">
    <property type="protein sequence ID" value="WML86596.1"/>
    <property type="molecule type" value="Genomic_DNA"/>
</dbReference>
<dbReference type="RefSeq" id="WP_308134063.1">
    <property type="nucleotide sequence ID" value="NZ_CP133197.1"/>
</dbReference>
<reference evidence="2 3" key="1">
    <citation type="submission" date="2023-08" db="EMBL/GenBank/DDBJ databases">
        <title>New molecular markers tilS and rpoB for phylogenetic and monitoring studies of the genus Thiothrix biodiversity.</title>
        <authorList>
            <person name="Ravin N.V."/>
            <person name="Smolyakov D."/>
            <person name="Markov N.D."/>
            <person name="Beletsky A.V."/>
            <person name="Mardanov A.V."/>
            <person name="Rudenko T.S."/>
            <person name="Grabovich M.Y."/>
        </authorList>
    </citation>
    <scope>NUCLEOTIDE SEQUENCE</scope>
    <source>
        <strain evidence="2">DNT52</strain>
        <strain evidence="1 3">H33</strain>
    </source>
</reference>
<gene>
    <name evidence="1" type="ORF">RCC75_05365</name>
    <name evidence="2" type="ORF">RCG00_20215</name>
</gene>